<dbReference type="Pfam" id="PF13589">
    <property type="entry name" value="HATPase_c_3"/>
    <property type="match status" value="1"/>
</dbReference>
<dbReference type="GO" id="GO:0005524">
    <property type="term" value="F:ATP binding"/>
    <property type="evidence" value="ECO:0007669"/>
    <property type="project" value="InterPro"/>
</dbReference>
<keyword evidence="2 4" id="KW-0227">DNA damage</keyword>
<dbReference type="PROSITE" id="PS00058">
    <property type="entry name" value="DNA_MISMATCH_REPAIR_1"/>
    <property type="match status" value="1"/>
</dbReference>
<dbReference type="InterPro" id="IPR037198">
    <property type="entry name" value="MutL_C_sf"/>
</dbReference>
<comment type="similarity">
    <text evidence="1 4">Belongs to the DNA mismatch repair MutL/HexB family.</text>
</comment>
<dbReference type="Gene3D" id="3.30.1540.20">
    <property type="entry name" value="MutL, C-terminal domain, dimerisation subdomain"/>
    <property type="match status" value="1"/>
</dbReference>
<dbReference type="EMBL" id="DVJP01000066">
    <property type="protein sequence ID" value="HIS77095.1"/>
    <property type="molecule type" value="Genomic_DNA"/>
</dbReference>
<dbReference type="SMART" id="SM01340">
    <property type="entry name" value="DNA_mis_repair"/>
    <property type="match status" value="1"/>
</dbReference>
<evidence type="ECO:0000259" key="7">
    <source>
        <dbReference type="SMART" id="SM01340"/>
    </source>
</evidence>
<evidence type="ECO:0000256" key="4">
    <source>
        <dbReference type="HAMAP-Rule" id="MF_00149"/>
    </source>
</evidence>
<dbReference type="GO" id="GO:0016887">
    <property type="term" value="F:ATP hydrolysis activity"/>
    <property type="evidence" value="ECO:0007669"/>
    <property type="project" value="InterPro"/>
</dbReference>
<evidence type="ECO:0000313" key="8">
    <source>
        <dbReference type="EMBL" id="HIS77095.1"/>
    </source>
</evidence>
<feature type="compositionally biased region" description="Basic and acidic residues" evidence="5">
    <location>
        <begin position="370"/>
        <end position="382"/>
    </location>
</feature>
<dbReference type="FunFam" id="3.30.565.10:FF:000003">
    <property type="entry name" value="DNA mismatch repair endonuclease MutL"/>
    <property type="match status" value="1"/>
</dbReference>
<feature type="region of interest" description="Disordered" evidence="5">
    <location>
        <begin position="370"/>
        <end position="398"/>
    </location>
</feature>
<dbReference type="PANTHER" id="PTHR10073:SF12">
    <property type="entry name" value="DNA MISMATCH REPAIR PROTEIN MLH1"/>
    <property type="match status" value="1"/>
</dbReference>
<dbReference type="InterPro" id="IPR020667">
    <property type="entry name" value="DNA_mismatch_repair_MutL"/>
</dbReference>
<dbReference type="AlphaFoldDB" id="A0A9D1FPR2"/>
<comment type="function">
    <text evidence="4">This protein is involved in the repair of mismatches in DNA. It is required for dam-dependent methyl-directed DNA mismatch repair. May act as a 'molecular matchmaker', a protein that promotes the formation of a stable complex between two or more DNA-binding proteins in an ATP-dependent manner without itself being part of a final effector complex.</text>
</comment>
<dbReference type="PANTHER" id="PTHR10073">
    <property type="entry name" value="DNA MISMATCH REPAIR PROTEIN MLH, PMS, MUTL"/>
    <property type="match status" value="1"/>
</dbReference>
<comment type="caution">
    <text evidence="8">The sequence shown here is derived from an EMBL/GenBank/DDBJ whole genome shotgun (WGS) entry which is preliminary data.</text>
</comment>
<keyword evidence="8" id="KW-0378">Hydrolase</keyword>
<keyword evidence="8" id="KW-0255">Endonuclease</keyword>
<evidence type="ECO:0000313" key="9">
    <source>
        <dbReference type="Proteomes" id="UP000824002"/>
    </source>
</evidence>
<dbReference type="Pfam" id="PF01119">
    <property type="entry name" value="DNA_mis_repair"/>
    <property type="match status" value="1"/>
</dbReference>
<dbReference type="CDD" id="cd00782">
    <property type="entry name" value="MutL_Trans"/>
    <property type="match status" value="1"/>
</dbReference>
<dbReference type="GO" id="GO:0004519">
    <property type="term" value="F:endonuclease activity"/>
    <property type="evidence" value="ECO:0007669"/>
    <property type="project" value="UniProtKB-KW"/>
</dbReference>
<dbReference type="InterPro" id="IPR042121">
    <property type="entry name" value="MutL_C_regsub"/>
</dbReference>
<dbReference type="GO" id="GO:0006298">
    <property type="term" value="P:mismatch repair"/>
    <property type="evidence" value="ECO:0007669"/>
    <property type="project" value="UniProtKB-UniRule"/>
</dbReference>
<feature type="compositionally biased region" description="Pro residues" evidence="5">
    <location>
        <begin position="439"/>
        <end position="450"/>
    </location>
</feature>
<feature type="domain" description="MutL C-terminal dimerisation" evidence="6">
    <location>
        <begin position="459"/>
        <end position="599"/>
    </location>
</feature>
<dbReference type="SUPFAM" id="SSF54211">
    <property type="entry name" value="Ribosomal protein S5 domain 2-like"/>
    <property type="match status" value="1"/>
</dbReference>
<evidence type="ECO:0000256" key="2">
    <source>
        <dbReference type="ARBA" id="ARBA00022763"/>
    </source>
</evidence>
<evidence type="ECO:0000256" key="5">
    <source>
        <dbReference type="SAM" id="MobiDB-lite"/>
    </source>
</evidence>
<dbReference type="Proteomes" id="UP000824002">
    <property type="component" value="Unassembled WGS sequence"/>
</dbReference>
<evidence type="ECO:0000256" key="1">
    <source>
        <dbReference type="ARBA" id="ARBA00006082"/>
    </source>
</evidence>
<proteinExistence type="inferred from homology"/>
<organism evidence="8 9">
    <name type="scientific">Candidatus Merdivicinus excrementipullorum</name>
    <dbReference type="NCBI Taxonomy" id="2840867"/>
    <lineage>
        <taxon>Bacteria</taxon>
        <taxon>Bacillati</taxon>
        <taxon>Bacillota</taxon>
        <taxon>Clostridia</taxon>
        <taxon>Eubacteriales</taxon>
        <taxon>Oscillospiraceae</taxon>
        <taxon>Oscillospiraceae incertae sedis</taxon>
        <taxon>Candidatus Merdivicinus</taxon>
    </lineage>
</organism>
<feature type="domain" description="DNA mismatch repair protein S5" evidence="7">
    <location>
        <begin position="209"/>
        <end position="327"/>
    </location>
</feature>
<dbReference type="InterPro" id="IPR002099">
    <property type="entry name" value="MutL/Mlh/PMS"/>
</dbReference>
<dbReference type="InterPro" id="IPR038973">
    <property type="entry name" value="MutL/Mlh/Pms-like"/>
</dbReference>
<dbReference type="InterPro" id="IPR020568">
    <property type="entry name" value="Ribosomal_Su5_D2-typ_SF"/>
</dbReference>
<dbReference type="SUPFAM" id="SSF55874">
    <property type="entry name" value="ATPase domain of HSP90 chaperone/DNA topoisomerase II/histidine kinase"/>
    <property type="match status" value="1"/>
</dbReference>
<dbReference type="Pfam" id="PF08676">
    <property type="entry name" value="MutL_C"/>
    <property type="match status" value="1"/>
</dbReference>
<dbReference type="Gene3D" id="3.30.1370.100">
    <property type="entry name" value="MutL, C-terminal domain, regulatory subdomain"/>
    <property type="match status" value="1"/>
</dbReference>
<dbReference type="InterPro" id="IPR014790">
    <property type="entry name" value="MutL_C"/>
</dbReference>
<dbReference type="SMART" id="SM00853">
    <property type="entry name" value="MutL_C"/>
    <property type="match status" value="1"/>
</dbReference>
<name>A0A9D1FPR2_9FIRM</name>
<dbReference type="NCBIfam" id="TIGR00585">
    <property type="entry name" value="mutl"/>
    <property type="match status" value="1"/>
</dbReference>
<dbReference type="HAMAP" id="MF_00149">
    <property type="entry name" value="DNA_mis_repair"/>
    <property type="match status" value="1"/>
</dbReference>
<dbReference type="InterPro" id="IPR014721">
    <property type="entry name" value="Ribsml_uS5_D2-typ_fold_subgr"/>
</dbReference>
<dbReference type="Gene3D" id="3.30.565.10">
    <property type="entry name" value="Histidine kinase-like ATPase, C-terminal domain"/>
    <property type="match status" value="1"/>
</dbReference>
<dbReference type="GO" id="GO:0032300">
    <property type="term" value="C:mismatch repair complex"/>
    <property type="evidence" value="ECO:0007669"/>
    <property type="project" value="InterPro"/>
</dbReference>
<dbReference type="SUPFAM" id="SSF118116">
    <property type="entry name" value="DNA mismatch repair protein MutL"/>
    <property type="match status" value="1"/>
</dbReference>
<dbReference type="InterPro" id="IPR013507">
    <property type="entry name" value="DNA_mismatch_S5_2-like"/>
</dbReference>
<protein>
    <recommendedName>
        <fullName evidence="4">DNA mismatch repair protein MutL</fullName>
    </recommendedName>
</protein>
<feature type="region of interest" description="Disordered" evidence="5">
    <location>
        <begin position="427"/>
        <end position="450"/>
    </location>
</feature>
<gene>
    <name evidence="4 8" type="primary">mutL</name>
    <name evidence="8" type="ORF">IAB51_09880</name>
</gene>
<dbReference type="InterPro" id="IPR042120">
    <property type="entry name" value="MutL_C_dimsub"/>
</dbReference>
<evidence type="ECO:0000259" key="6">
    <source>
        <dbReference type="SMART" id="SM00853"/>
    </source>
</evidence>
<keyword evidence="8" id="KW-0540">Nuclease</keyword>
<dbReference type="InterPro" id="IPR014762">
    <property type="entry name" value="DNA_mismatch_repair_CS"/>
</dbReference>
<accession>A0A9D1FPR2</accession>
<dbReference type="InterPro" id="IPR036890">
    <property type="entry name" value="HATPase_C_sf"/>
</dbReference>
<dbReference type="CDD" id="cd16926">
    <property type="entry name" value="HATPase_MutL-MLH-PMS-like"/>
    <property type="match status" value="1"/>
</dbReference>
<sequence length="643" mass="70576">MPKINVLPGAVSELIAAGEVIERPASIVKELVENSIDAGASTITVELQNGGVRYLRITDNGCGISAEDAPVAFLRHATSKVRTAADLDFIGTLGFRGEALASIAAVSHVEMLTRTAESETGVRVEVSASEVESVTEAGCPVGTTIVVRDVFYNVPARLKFLKKDVSEANAVENILEKIALSHPEISFKFVRDGRQAFHTPGDGQLLSVVYTIFGREFSQNLLPVDYELGGVHVAGYAGKPMYSRPNRTMQHFFVNGRYTKTRTGGVALEEAYRSSIMTGKFPACVLDIRLPCNMVDVNVHPAKIEVRFVSEKAVFDAVYFAVKGAIALGNEIAPREKQPEPAQKKASVNPLAQFSVQEGEQQLFSASILEEKTPDAPKEKPPEPALEETPAIPPEKQREIYRKPIVADEPVYHAGTQPAAANLPANSRWDVEPEEEPAPEPAVPEKAPPQPKRQYRIRVLGELFSTYIAAQIDDAFALIDKHAAHERILYNQLKEKQEGLEKQYLLTALTVTLSRAEHEAALERLDTLSKLGFLAEDFGGNAMVLRAVPAVAASSGPKEMFLEVVSSLSQMRKKELPEVVEDILHRIACRSAVKGGDQNNPEELKRLVETVCQDENVRFCPHGRPVIIQYSRSDLEKLFGRIQ</sequence>
<dbReference type="GO" id="GO:0030983">
    <property type="term" value="F:mismatched DNA binding"/>
    <property type="evidence" value="ECO:0007669"/>
    <property type="project" value="InterPro"/>
</dbReference>
<keyword evidence="3 4" id="KW-0234">DNA repair</keyword>
<dbReference type="GO" id="GO:0140664">
    <property type="term" value="F:ATP-dependent DNA damage sensor activity"/>
    <property type="evidence" value="ECO:0007669"/>
    <property type="project" value="InterPro"/>
</dbReference>
<reference evidence="8" key="2">
    <citation type="journal article" date="2021" name="PeerJ">
        <title>Extensive microbial diversity within the chicken gut microbiome revealed by metagenomics and culture.</title>
        <authorList>
            <person name="Gilroy R."/>
            <person name="Ravi A."/>
            <person name="Getino M."/>
            <person name="Pursley I."/>
            <person name="Horton D.L."/>
            <person name="Alikhan N.F."/>
            <person name="Baker D."/>
            <person name="Gharbi K."/>
            <person name="Hall N."/>
            <person name="Watson M."/>
            <person name="Adriaenssens E.M."/>
            <person name="Foster-Nyarko E."/>
            <person name="Jarju S."/>
            <person name="Secka A."/>
            <person name="Antonio M."/>
            <person name="Oren A."/>
            <person name="Chaudhuri R.R."/>
            <person name="La Ragione R."/>
            <person name="Hildebrand F."/>
            <person name="Pallen M.J."/>
        </authorList>
    </citation>
    <scope>NUCLEOTIDE SEQUENCE</scope>
    <source>
        <strain evidence="8">CHK199-13235</strain>
    </source>
</reference>
<reference evidence="8" key="1">
    <citation type="submission" date="2020-10" db="EMBL/GenBank/DDBJ databases">
        <authorList>
            <person name="Gilroy R."/>
        </authorList>
    </citation>
    <scope>NUCLEOTIDE SEQUENCE</scope>
    <source>
        <strain evidence="8">CHK199-13235</strain>
    </source>
</reference>
<dbReference type="Gene3D" id="3.30.230.10">
    <property type="match status" value="1"/>
</dbReference>
<evidence type="ECO:0000256" key="3">
    <source>
        <dbReference type="ARBA" id="ARBA00023204"/>
    </source>
</evidence>